<protein>
    <submittedName>
        <fullName evidence="2">Uncharacterized protein</fullName>
    </submittedName>
</protein>
<accession>A0A1G9IFC1</accession>
<proteinExistence type="predicted"/>
<gene>
    <name evidence="2" type="ORF">SAMN05660860_00120</name>
</gene>
<name>A0A1G9IFC1_9BACT</name>
<evidence type="ECO:0000313" key="2">
    <source>
        <dbReference type="EMBL" id="SDL23909.1"/>
    </source>
</evidence>
<sequence length="56" mass="6130">MISGEIRLKYEDKEEDAVNAQLSLDLSGTWHQKGDPQPFGMIVNLESEPPQGSGDA</sequence>
<evidence type="ECO:0000256" key="1">
    <source>
        <dbReference type="SAM" id="MobiDB-lite"/>
    </source>
</evidence>
<dbReference type="Proteomes" id="UP000182146">
    <property type="component" value="Unassembled WGS sequence"/>
</dbReference>
<dbReference type="EMBL" id="FNGU01000001">
    <property type="protein sequence ID" value="SDL23909.1"/>
    <property type="molecule type" value="Genomic_DNA"/>
</dbReference>
<dbReference type="RefSeq" id="WP_153304544.1">
    <property type="nucleotide sequence ID" value="NZ_FNGU01000001.1"/>
</dbReference>
<dbReference type="AlphaFoldDB" id="A0A1G9IFC1"/>
<dbReference type="STRING" id="392333.SAMN05660860_00120"/>
<evidence type="ECO:0000313" key="3">
    <source>
        <dbReference type="Proteomes" id="UP000182146"/>
    </source>
</evidence>
<feature type="region of interest" description="Disordered" evidence="1">
    <location>
        <begin position="33"/>
        <end position="56"/>
    </location>
</feature>
<organism evidence="2 3">
    <name type="scientific">Geoalkalibacter ferrihydriticus</name>
    <dbReference type="NCBI Taxonomy" id="392333"/>
    <lineage>
        <taxon>Bacteria</taxon>
        <taxon>Pseudomonadati</taxon>
        <taxon>Thermodesulfobacteriota</taxon>
        <taxon>Desulfuromonadia</taxon>
        <taxon>Desulfuromonadales</taxon>
        <taxon>Geoalkalibacteraceae</taxon>
        <taxon>Geoalkalibacter</taxon>
    </lineage>
</organism>
<reference evidence="2 3" key="1">
    <citation type="submission" date="2016-10" db="EMBL/GenBank/DDBJ databases">
        <authorList>
            <person name="de Groot N.N."/>
        </authorList>
    </citation>
    <scope>NUCLEOTIDE SEQUENCE [LARGE SCALE GENOMIC DNA]</scope>
    <source>
        <strain evidence="2 3">DSM 17813</strain>
    </source>
</reference>